<dbReference type="RefSeq" id="XP_043000607.1">
    <property type="nucleotide sequence ID" value="XM_043144672.1"/>
</dbReference>
<dbReference type="Gene3D" id="3.30.420.110">
    <property type="entry name" value="MutS, connector domain"/>
    <property type="match status" value="1"/>
</dbReference>
<dbReference type="GeneID" id="66067952"/>
<keyword evidence="13" id="KW-1185">Reference proteome</keyword>
<dbReference type="SUPFAM" id="SSF52540">
    <property type="entry name" value="P-loop containing nucleoside triphosphate hydrolases"/>
    <property type="match status" value="1"/>
</dbReference>
<dbReference type="AlphaFoldDB" id="A0A8E5HX92"/>
<protein>
    <recommendedName>
        <fullName evidence="2 9">DNA mismatch repair protein MSH3</fullName>
    </recommendedName>
    <alternativeName>
        <fullName evidence="2 9">DNA mismatch repair protein MSH3</fullName>
    </alternativeName>
    <alternativeName>
        <fullName evidence="8">MutS protein homolog 3</fullName>
    </alternativeName>
</protein>
<feature type="domain" description="DNA mismatch repair proteins mutS family" evidence="11">
    <location>
        <begin position="692"/>
        <end position="708"/>
    </location>
</feature>
<evidence type="ECO:0000256" key="4">
    <source>
        <dbReference type="ARBA" id="ARBA00022840"/>
    </source>
</evidence>
<accession>A0A8E5HX92</accession>
<evidence type="ECO:0000259" key="11">
    <source>
        <dbReference type="PROSITE" id="PS00486"/>
    </source>
</evidence>
<keyword evidence="6" id="KW-0469">Meiosis</keyword>
<dbReference type="GO" id="GO:0006298">
    <property type="term" value="P:mismatch repair"/>
    <property type="evidence" value="ECO:0007669"/>
    <property type="project" value="InterPro"/>
</dbReference>
<dbReference type="SMART" id="SM00533">
    <property type="entry name" value="MUTSd"/>
    <property type="match status" value="1"/>
</dbReference>
<evidence type="ECO:0000313" key="12">
    <source>
        <dbReference type="EMBL" id="QUC22934.1"/>
    </source>
</evidence>
<evidence type="ECO:0000256" key="5">
    <source>
        <dbReference type="ARBA" id="ARBA00023125"/>
    </source>
</evidence>
<dbReference type="InterPro" id="IPR007861">
    <property type="entry name" value="DNA_mismatch_repair_MutS_clamp"/>
</dbReference>
<reference evidence="12" key="1">
    <citation type="submission" date="2020-03" db="EMBL/GenBank/DDBJ databases">
        <title>A mixture of massive structural variations and highly conserved coding sequences in Ustilaginoidea virens genome.</title>
        <authorList>
            <person name="Zhang K."/>
            <person name="Zhao Z."/>
            <person name="Zhang Z."/>
            <person name="Li Y."/>
            <person name="Hsiang T."/>
            <person name="Sun W."/>
        </authorList>
    </citation>
    <scope>NUCLEOTIDE SEQUENCE</scope>
    <source>
        <strain evidence="12">UV-8b</strain>
    </source>
</reference>
<dbReference type="PROSITE" id="PS00486">
    <property type="entry name" value="DNA_MISMATCH_REPAIR_2"/>
    <property type="match status" value="1"/>
</dbReference>
<organism evidence="12 13">
    <name type="scientific">Ustilaginoidea virens</name>
    <name type="common">Rice false smut fungus</name>
    <name type="synonym">Villosiclava virens</name>
    <dbReference type="NCBI Taxonomy" id="1159556"/>
    <lineage>
        <taxon>Eukaryota</taxon>
        <taxon>Fungi</taxon>
        <taxon>Dikarya</taxon>
        <taxon>Ascomycota</taxon>
        <taxon>Pezizomycotina</taxon>
        <taxon>Sordariomycetes</taxon>
        <taxon>Hypocreomycetidae</taxon>
        <taxon>Hypocreales</taxon>
        <taxon>Clavicipitaceae</taxon>
        <taxon>Ustilaginoidea</taxon>
    </lineage>
</organism>
<dbReference type="Gene3D" id="3.40.50.300">
    <property type="entry name" value="P-loop containing nucleotide triphosphate hydrolases"/>
    <property type="match status" value="1"/>
</dbReference>
<dbReference type="Gene3D" id="1.10.1420.10">
    <property type="match status" value="2"/>
</dbReference>
<evidence type="ECO:0000256" key="7">
    <source>
        <dbReference type="ARBA" id="ARBA00025902"/>
    </source>
</evidence>
<evidence type="ECO:0000256" key="6">
    <source>
        <dbReference type="ARBA" id="ARBA00023254"/>
    </source>
</evidence>
<dbReference type="InterPro" id="IPR027417">
    <property type="entry name" value="P-loop_NTPase"/>
</dbReference>
<dbReference type="PANTHER" id="PTHR11361:SF21">
    <property type="entry name" value="MUTS PROTEIN HOMOLOG 4"/>
    <property type="match status" value="1"/>
</dbReference>
<dbReference type="InterPro" id="IPR007696">
    <property type="entry name" value="DNA_mismatch_repair_MutS_core"/>
</dbReference>
<evidence type="ECO:0000256" key="2">
    <source>
        <dbReference type="ARBA" id="ARBA00022151"/>
    </source>
</evidence>
<dbReference type="InterPro" id="IPR036678">
    <property type="entry name" value="MutS_con_dom_sf"/>
</dbReference>
<dbReference type="InterPro" id="IPR036187">
    <property type="entry name" value="DNA_mismatch_repair_MutS_sf"/>
</dbReference>
<keyword evidence="4" id="KW-0067">ATP-binding</keyword>
<dbReference type="InterPro" id="IPR000432">
    <property type="entry name" value="DNA_mismatch_repair_MutS_C"/>
</dbReference>
<dbReference type="Pfam" id="PF00488">
    <property type="entry name" value="MutS_V"/>
    <property type="match status" value="1"/>
</dbReference>
<evidence type="ECO:0000256" key="8">
    <source>
        <dbReference type="ARBA" id="ARBA00029792"/>
    </source>
</evidence>
<dbReference type="GO" id="GO:0140664">
    <property type="term" value="F:ATP-dependent DNA damage sensor activity"/>
    <property type="evidence" value="ECO:0007669"/>
    <property type="project" value="InterPro"/>
</dbReference>
<dbReference type="FunFam" id="3.40.50.300:FF:000870">
    <property type="entry name" value="MutS protein homolog 4"/>
    <property type="match status" value="1"/>
</dbReference>
<dbReference type="EMBL" id="CP072758">
    <property type="protein sequence ID" value="QUC22934.1"/>
    <property type="molecule type" value="Genomic_DNA"/>
</dbReference>
<name>A0A8E5HX92_USTVR</name>
<dbReference type="Pfam" id="PF05190">
    <property type="entry name" value="MutS_IV"/>
    <property type="match status" value="1"/>
</dbReference>
<dbReference type="InterPro" id="IPR017261">
    <property type="entry name" value="DNA_mismatch_repair_MutS/MSH"/>
</dbReference>
<dbReference type="OrthoDB" id="276261at2759"/>
<dbReference type="InterPro" id="IPR045076">
    <property type="entry name" value="MutS"/>
</dbReference>
<dbReference type="SMART" id="SM00534">
    <property type="entry name" value="MUTSac"/>
    <property type="match status" value="1"/>
</dbReference>
<keyword evidence="3" id="KW-0547">Nucleotide-binding</keyword>
<feature type="region of interest" description="Disordered" evidence="10">
    <location>
        <begin position="47"/>
        <end position="86"/>
    </location>
</feature>
<feature type="compositionally biased region" description="Polar residues" evidence="10">
    <location>
        <begin position="50"/>
        <end position="86"/>
    </location>
</feature>
<gene>
    <name evidence="12" type="ORF">UV8b_07175</name>
</gene>
<dbReference type="KEGG" id="uvi:66067952"/>
<dbReference type="GO" id="GO:0005634">
    <property type="term" value="C:nucleus"/>
    <property type="evidence" value="ECO:0007669"/>
    <property type="project" value="TreeGrafter"/>
</dbReference>
<evidence type="ECO:0000256" key="10">
    <source>
        <dbReference type="SAM" id="MobiDB-lite"/>
    </source>
</evidence>
<dbReference type="Pfam" id="PF05192">
    <property type="entry name" value="MutS_III"/>
    <property type="match status" value="1"/>
</dbReference>
<comment type="similarity">
    <text evidence="1">Belongs to the DNA mismatch repair MutS family. MSH3 subfamily.</text>
</comment>
<keyword evidence="5" id="KW-0238">DNA-binding</keyword>
<evidence type="ECO:0000256" key="9">
    <source>
        <dbReference type="ARBA" id="ARBA00073774"/>
    </source>
</evidence>
<sequence>MSTFPRPDAGADSVYFQSSVRSSDFCQSVDDRTLSNHVATRKTQPVALTPSVSRPQTSLARSSTAVPQSRPSTTVSGRKSRQSTLTSVLGSTDRQTIICALSEARGVAPSVGVALVNLSLGEAVLSQICDNQSYVKTVHKLQMAGPSRIVFMSTACPPNKNSVLYSLVDELIPDAAIELFERSAWSEVDGLDYINKLAFESDIDPIKVAIQGKYYSVSSFAAAMKFIEYTFDLSFAPNSLRIRYRPSEDTMMIDISVVQSLEILHNISNPKSKDNLFGLLDQTITPMGSRMLRSNILQPPTKFETFIGPRYDALGELIGSEEMFHSVRKALQNFKDVERILTKIITISAKTTINQAEQQIQYIITVKAFLEAVPELHQALSACKSALLVKIRDICRPEVVNSIMKRIRAVIEADVTVMSSPLDMRNARTFAVKSGINGMLDVARQTYKELTEQIHLHVNDIETHCGIRPVLKFDNGRKYWLKISSLGDGAIPPIFINAIRKKDYIECQTMPLVKLNVRLSETSNEIVVRSDVMIQGLILNLREASAELFRVCESVALVDMVASFAHLSTIRDYTRPEFTGTFAVKAGRHPILDKVMPEDLVPNDYYVSSQRCFQIVTGCNMAGKSTYIRTAALLQIMAQIGCFVPAEYASFSIIHNIFARVSLTDNLEANLSTFSVEMREMAFILRNMDEKSLIIVDELGRGTSTRDGLSIAIAMSEALIESKAFVWFATHFLDLVNVLEDRPSVMKLHLASERSLAEDGTPQLCMLYKATAGTVDATQHYGIALARALGFPRSFTDRAEEVAREMRRRREANWRNSESRKLVARRKLVLDLYEALQQAAEHGNQETLPRYLQRLQEEFITRMNELDTA</sequence>
<dbReference type="GO" id="GO:0030983">
    <property type="term" value="F:mismatched DNA binding"/>
    <property type="evidence" value="ECO:0007669"/>
    <property type="project" value="InterPro"/>
</dbReference>
<dbReference type="SUPFAM" id="SSF48334">
    <property type="entry name" value="DNA repair protein MutS, domain III"/>
    <property type="match status" value="1"/>
</dbReference>
<evidence type="ECO:0000256" key="3">
    <source>
        <dbReference type="ARBA" id="ARBA00022741"/>
    </source>
</evidence>
<dbReference type="Proteomes" id="UP000027002">
    <property type="component" value="Chromosome 6"/>
</dbReference>
<comment type="subunit">
    <text evidence="7">Heterodimer consisting of MSH2-MSH3 (MutS beta). Forms a ternary complex with MutL alpha (MLH1-PMS1).</text>
</comment>
<dbReference type="GO" id="GO:0005524">
    <property type="term" value="F:ATP binding"/>
    <property type="evidence" value="ECO:0007669"/>
    <property type="project" value="UniProtKB-KW"/>
</dbReference>
<dbReference type="GO" id="GO:0007131">
    <property type="term" value="P:reciprocal meiotic recombination"/>
    <property type="evidence" value="ECO:0007669"/>
    <property type="project" value="TreeGrafter"/>
</dbReference>
<proteinExistence type="inferred from homology"/>
<dbReference type="PANTHER" id="PTHR11361">
    <property type="entry name" value="DNA MISMATCH REPAIR PROTEIN MUTS FAMILY MEMBER"/>
    <property type="match status" value="1"/>
</dbReference>
<evidence type="ECO:0000256" key="1">
    <source>
        <dbReference type="ARBA" id="ARBA00007094"/>
    </source>
</evidence>
<dbReference type="PIRSF" id="PIRSF037677">
    <property type="entry name" value="DNA_mis_repair_Msh6"/>
    <property type="match status" value="1"/>
</dbReference>
<evidence type="ECO:0000313" key="13">
    <source>
        <dbReference type="Proteomes" id="UP000027002"/>
    </source>
</evidence>